<dbReference type="InterPro" id="IPR011010">
    <property type="entry name" value="DNA_brk_join_enz"/>
</dbReference>
<evidence type="ECO:0000256" key="11">
    <source>
        <dbReference type="HAMAP-Rule" id="MF_01807"/>
    </source>
</evidence>
<dbReference type="RefSeq" id="WP_013217127.1">
    <property type="nucleotide sequence ID" value="NC_014313.1"/>
</dbReference>
<keyword evidence="10 11" id="KW-0131">Cell cycle</keyword>
<feature type="active site" evidence="11">
    <location>
        <position position="159"/>
    </location>
</feature>
<evidence type="ECO:0000256" key="2">
    <source>
        <dbReference type="ARBA" id="ARBA00010450"/>
    </source>
</evidence>
<comment type="subcellular location">
    <subcellularLocation>
        <location evidence="1 11">Cytoplasm</location>
    </subcellularLocation>
</comment>
<keyword evidence="4 11" id="KW-0963">Cytoplasm</keyword>
<keyword evidence="7 11" id="KW-0229">DNA integration</keyword>
<gene>
    <name evidence="11" type="primary">xerD</name>
    <name evidence="14" type="ordered locus">Hden_3173</name>
</gene>
<dbReference type="HOGENOM" id="CLU_027562_9_0_5"/>
<dbReference type="Gene3D" id="1.10.443.10">
    <property type="entry name" value="Intergrase catalytic core"/>
    <property type="match status" value="1"/>
</dbReference>
<dbReference type="GO" id="GO:0005737">
    <property type="term" value="C:cytoplasm"/>
    <property type="evidence" value="ECO:0007669"/>
    <property type="project" value="UniProtKB-SubCell"/>
</dbReference>
<dbReference type="InterPro" id="IPR004107">
    <property type="entry name" value="Integrase_SAM-like_N"/>
</dbReference>
<dbReference type="SUPFAM" id="SSF56349">
    <property type="entry name" value="DNA breaking-rejoining enzymes"/>
    <property type="match status" value="1"/>
</dbReference>
<dbReference type="HAMAP" id="MF_01807">
    <property type="entry name" value="Recomb_XerD"/>
    <property type="match status" value="1"/>
</dbReference>
<sequence length="309" mass="33789">MASASAQDSHLAAFLDMLTAERGASPNTIEAYRGDLEGFLDYLSDGSVAPLSVGTQNIQGYIAAMANAGQAPTSRSRRLSAIKQYYRFLFAEGLIGADPTSGLQGPKKQRSLPKVLSIAEVDRLLDASQKRCEGVEGRAMFRALRFHCLLELLYATGMRVSELVGLPRTVLRGDKRVFSIKGKGGRERLVPLNAEARAALDRFLEVSGRFDNSPWLFPSKSASGHMTRQRFAQDLKDVAAEAGIGGDRISPHVLRHAFASHLLDRGADLRTVQQLLGHADISTTEIYTHVLQERLKALVNTHHPLAKTK</sequence>
<evidence type="ECO:0000259" key="12">
    <source>
        <dbReference type="PROSITE" id="PS51898"/>
    </source>
</evidence>
<dbReference type="InterPro" id="IPR044068">
    <property type="entry name" value="CB"/>
</dbReference>
<evidence type="ECO:0000256" key="1">
    <source>
        <dbReference type="ARBA" id="ARBA00004496"/>
    </source>
</evidence>
<dbReference type="GO" id="GO:0051301">
    <property type="term" value="P:cell division"/>
    <property type="evidence" value="ECO:0007669"/>
    <property type="project" value="UniProtKB-KW"/>
</dbReference>
<dbReference type="PROSITE" id="PS51898">
    <property type="entry name" value="TYR_RECOMBINASE"/>
    <property type="match status" value="1"/>
</dbReference>
<feature type="active site" evidence="11">
    <location>
        <position position="278"/>
    </location>
</feature>
<dbReference type="GO" id="GO:0007059">
    <property type="term" value="P:chromosome segregation"/>
    <property type="evidence" value="ECO:0007669"/>
    <property type="project" value="UniProtKB-UniRule"/>
</dbReference>
<evidence type="ECO:0000313" key="14">
    <source>
        <dbReference type="EMBL" id="ADJ24968.1"/>
    </source>
</evidence>
<evidence type="ECO:0000256" key="10">
    <source>
        <dbReference type="ARBA" id="ARBA00023306"/>
    </source>
</evidence>
<evidence type="ECO:0000259" key="13">
    <source>
        <dbReference type="PROSITE" id="PS51900"/>
    </source>
</evidence>
<keyword evidence="5 11" id="KW-0132">Cell division</keyword>
<feature type="domain" description="Core-binding (CB)" evidence="13">
    <location>
        <begin position="5"/>
        <end position="90"/>
    </location>
</feature>
<comment type="function">
    <text evidence="11">Site-specific tyrosine recombinase, which acts by catalyzing the cutting and rejoining of the recombining DNA molecules. The XerC-XerD complex is essential to convert dimers of the bacterial chromosome into monomers to permit their segregation at cell division. It also contributes to the segregational stability of plasmids.</text>
</comment>
<evidence type="ECO:0000256" key="6">
    <source>
        <dbReference type="ARBA" id="ARBA00022829"/>
    </source>
</evidence>
<dbReference type="InterPro" id="IPR013762">
    <property type="entry name" value="Integrase-like_cat_sf"/>
</dbReference>
<comment type="similarity">
    <text evidence="2 11">Belongs to the 'phage' integrase family. XerD subfamily.</text>
</comment>
<evidence type="ECO:0000256" key="3">
    <source>
        <dbReference type="ARBA" id="ARBA00015810"/>
    </source>
</evidence>
<dbReference type="eggNOG" id="COG4974">
    <property type="taxonomic scope" value="Bacteria"/>
</dbReference>
<dbReference type="HAMAP" id="MF_01808">
    <property type="entry name" value="Recomb_XerC_XerD"/>
    <property type="match status" value="1"/>
</dbReference>
<dbReference type="InterPro" id="IPR011932">
    <property type="entry name" value="Recomb_XerD"/>
</dbReference>
<dbReference type="Proteomes" id="UP000002033">
    <property type="component" value="Chromosome"/>
</dbReference>
<reference evidence="15" key="1">
    <citation type="journal article" date="2011" name="J. Bacteriol.">
        <title>Genome sequences of eight morphologically diverse alphaproteobacteria.</title>
        <authorList>
            <consortium name="US DOE Joint Genome Institute"/>
            <person name="Brown P.J."/>
            <person name="Kysela D.T."/>
            <person name="Buechlein A."/>
            <person name="Hemmerich C."/>
            <person name="Brun Y.V."/>
        </authorList>
    </citation>
    <scope>NUCLEOTIDE SEQUENCE [LARGE SCALE GENOMIC DNA]</scope>
    <source>
        <strain evidence="15">ATCC 51888 / DSM 1869 / NCIB 11706 / TK 0415</strain>
    </source>
</reference>
<dbReference type="PROSITE" id="PS51900">
    <property type="entry name" value="CB"/>
    <property type="match status" value="1"/>
</dbReference>
<dbReference type="InterPro" id="IPR023009">
    <property type="entry name" value="Tyrosine_recombinase_XerC/XerD"/>
</dbReference>
<evidence type="ECO:0000256" key="4">
    <source>
        <dbReference type="ARBA" id="ARBA00022490"/>
    </source>
</evidence>
<dbReference type="InterPro" id="IPR050090">
    <property type="entry name" value="Tyrosine_recombinase_XerCD"/>
</dbReference>
<dbReference type="KEGG" id="hdn:Hden_3173"/>
<keyword evidence="6 11" id="KW-0159">Chromosome partition</keyword>
<dbReference type="GO" id="GO:0003677">
    <property type="term" value="F:DNA binding"/>
    <property type="evidence" value="ECO:0007669"/>
    <property type="project" value="UniProtKB-UniRule"/>
</dbReference>
<dbReference type="Pfam" id="PF02899">
    <property type="entry name" value="Phage_int_SAM_1"/>
    <property type="match status" value="1"/>
</dbReference>
<evidence type="ECO:0000313" key="15">
    <source>
        <dbReference type="Proteomes" id="UP000002033"/>
    </source>
</evidence>
<dbReference type="NCBIfam" id="NF001399">
    <property type="entry name" value="PRK00283.1"/>
    <property type="match status" value="1"/>
</dbReference>
<evidence type="ECO:0000256" key="9">
    <source>
        <dbReference type="ARBA" id="ARBA00023172"/>
    </source>
</evidence>
<dbReference type="OrthoDB" id="9801717at2"/>
<feature type="active site" evidence="11">
    <location>
        <position position="252"/>
    </location>
</feature>
<dbReference type="Gene3D" id="1.10.150.130">
    <property type="match status" value="1"/>
</dbReference>
<dbReference type="GO" id="GO:0006313">
    <property type="term" value="P:DNA transposition"/>
    <property type="evidence" value="ECO:0007669"/>
    <property type="project" value="UniProtKB-UniRule"/>
</dbReference>
<proteinExistence type="inferred from homology"/>
<dbReference type="InterPro" id="IPR002104">
    <property type="entry name" value="Integrase_catalytic"/>
</dbReference>
<feature type="active site" description="O-(3'-phospho-DNA)-tyrosine intermediate" evidence="11">
    <location>
        <position position="287"/>
    </location>
</feature>
<dbReference type="InterPro" id="IPR010998">
    <property type="entry name" value="Integrase_recombinase_N"/>
</dbReference>
<keyword evidence="15" id="KW-1185">Reference proteome</keyword>
<keyword evidence="8 11" id="KW-0238">DNA-binding</keyword>
<dbReference type="AlphaFoldDB" id="D8JW89"/>
<accession>D8JW89</accession>
<dbReference type="PANTHER" id="PTHR30349:SF90">
    <property type="entry name" value="TYROSINE RECOMBINASE XERD"/>
    <property type="match status" value="1"/>
</dbReference>
<dbReference type="GO" id="GO:0009037">
    <property type="term" value="F:tyrosine-based site-specific recombinase activity"/>
    <property type="evidence" value="ECO:0007669"/>
    <property type="project" value="UniProtKB-UniRule"/>
</dbReference>
<evidence type="ECO:0000256" key="5">
    <source>
        <dbReference type="ARBA" id="ARBA00022618"/>
    </source>
</evidence>
<organism evidence="14 15">
    <name type="scientific">Hyphomicrobium denitrificans (strain ATCC 51888 / DSM 1869 / NCIMB 11706 / TK 0415)</name>
    <dbReference type="NCBI Taxonomy" id="582899"/>
    <lineage>
        <taxon>Bacteria</taxon>
        <taxon>Pseudomonadati</taxon>
        <taxon>Pseudomonadota</taxon>
        <taxon>Alphaproteobacteria</taxon>
        <taxon>Hyphomicrobiales</taxon>
        <taxon>Hyphomicrobiaceae</taxon>
        <taxon>Hyphomicrobium</taxon>
    </lineage>
</organism>
<feature type="domain" description="Tyr recombinase" evidence="12">
    <location>
        <begin position="111"/>
        <end position="300"/>
    </location>
</feature>
<evidence type="ECO:0000256" key="7">
    <source>
        <dbReference type="ARBA" id="ARBA00022908"/>
    </source>
</evidence>
<dbReference type="PANTHER" id="PTHR30349">
    <property type="entry name" value="PHAGE INTEGRASE-RELATED"/>
    <property type="match status" value="1"/>
</dbReference>
<dbReference type="STRING" id="582899.Hden_3173"/>
<protein>
    <recommendedName>
        <fullName evidence="3 11">Tyrosine recombinase XerD</fullName>
    </recommendedName>
</protein>
<feature type="active site" evidence="11">
    <location>
        <position position="183"/>
    </location>
</feature>
<name>D8JW89_HYPDA</name>
<keyword evidence="9 11" id="KW-0233">DNA recombination</keyword>
<comment type="subunit">
    <text evidence="11">Forms a cyclic heterotetrameric complex composed of two molecules of XerC and two molecules of XerD.</text>
</comment>
<dbReference type="Pfam" id="PF00589">
    <property type="entry name" value="Phage_integrase"/>
    <property type="match status" value="1"/>
</dbReference>
<feature type="active site" evidence="11">
    <location>
        <position position="255"/>
    </location>
</feature>
<evidence type="ECO:0000256" key="8">
    <source>
        <dbReference type="ARBA" id="ARBA00023125"/>
    </source>
</evidence>
<dbReference type="EMBL" id="CP002083">
    <property type="protein sequence ID" value="ADJ24968.1"/>
    <property type="molecule type" value="Genomic_DNA"/>
</dbReference>